<feature type="region of interest" description="Disordered" evidence="1">
    <location>
        <begin position="1"/>
        <end position="78"/>
    </location>
</feature>
<keyword evidence="2" id="KW-1185">Reference proteome</keyword>
<accession>A0A915JXX2</accession>
<evidence type="ECO:0000313" key="2">
    <source>
        <dbReference type="Proteomes" id="UP000887565"/>
    </source>
</evidence>
<feature type="compositionally biased region" description="Polar residues" evidence="1">
    <location>
        <begin position="9"/>
        <end position="20"/>
    </location>
</feature>
<feature type="compositionally biased region" description="Basic and acidic residues" evidence="1">
    <location>
        <begin position="22"/>
        <end position="35"/>
    </location>
</feature>
<dbReference type="Proteomes" id="UP000887565">
    <property type="component" value="Unplaced"/>
</dbReference>
<dbReference type="AlphaFoldDB" id="A0A915JXX2"/>
<evidence type="ECO:0000313" key="3">
    <source>
        <dbReference type="WBParaSite" id="nRc.2.0.1.t30928-RA"/>
    </source>
</evidence>
<feature type="compositionally biased region" description="Polar residues" evidence="1">
    <location>
        <begin position="36"/>
        <end position="72"/>
    </location>
</feature>
<protein>
    <submittedName>
        <fullName evidence="3">Uncharacterized protein</fullName>
    </submittedName>
</protein>
<proteinExistence type="predicted"/>
<organism evidence="2 3">
    <name type="scientific">Romanomermis culicivorax</name>
    <name type="common">Nematode worm</name>
    <dbReference type="NCBI Taxonomy" id="13658"/>
    <lineage>
        <taxon>Eukaryota</taxon>
        <taxon>Metazoa</taxon>
        <taxon>Ecdysozoa</taxon>
        <taxon>Nematoda</taxon>
        <taxon>Enoplea</taxon>
        <taxon>Dorylaimia</taxon>
        <taxon>Mermithida</taxon>
        <taxon>Mermithoidea</taxon>
        <taxon>Mermithidae</taxon>
        <taxon>Romanomermis</taxon>
    </lineage>
</organism>
<dbReference type="WBParaSite" id="nRc.2.0.1.t30928-RA">
    <property type="protein sequence ID" value="nRc.2.0.1.t30928-RA"/>
    <property type="gene ID" value="nRc.2.0.1.g30928"/>
</dbReference>
<evidence type="ECO:0000256" key="1">
    <source>
        <dbReference type="SAM" id="MobiDB-lite"/>
    </source>
</evidence>
<name>A0A915JXX2_ROMCU</name>
<sequence>MQKSKMETSKSQMKTETPKSQMKRETSKGQTKLDRATTSTASYTQMQMVSKTGRELSNSSGKTKSVPTSYTAKSKKPAGSVLVKPDFELEEKLIKKVKLNVV</sequence>
<reference evidence="3" key="1">
    <citation type="submission" date="2022-11" db="UniProtKB">
        <authorList>
            <consortium name="WormBaseParasite"/>
        </authorList>
    </citation>
    <scope>IDENTIFICATION</scope>
</reference>